<dbReference type="AlphaFoldDB" id="A0A517XRG1"/>
<evidence type="ECO:0008006" key="4">
    <source>
        <dbReference type="Google" id="ProtNLM"/>
    </source>
</evidence>
<reference evidence="2 3" key="1">
    <citation type="submission" date="2019-02" db="EMBL/GenBank/DDBJ databases">
        <title>Deep-cultivation of Planctomycetes and their phenomic and genomic characterization uncovers novel biology.</title>
        <authorList>
            <person name="Wiegand S."/>
            <person name="Jogler M."/>
            <person name="Boedeker C."/>
            <person name="Pinto D."/>
            <person name="Vollmers J."/>
            <person name="Rivas-Marin E."/>
            <person name="Kohn T."/>
            <person name="Peeters S.H."/>
            <person name="Heuer A."/>
            <person name="Rast P."/>
            <person name="Oberbeckmann S."/>
            <person name="Bunk B."/>
            <person name="Jeske O."/>
            <person name="Meyerdierks A."/>
            <person name="Storesund J.E."/>
            <person name="Kallscheuer N."/>
            <person name="Luecker S."/>
            <person name="Lage O.M."/>
            <person name="Pohl T."/>
            <person name="Merkel B.J."/>
            <person name="Hornburger P."/>
            <person name="Mueller R.-W."/>
            <person name="Bruemmer F."/>
            <person name="Labrenz M."/>
            <person name="Spormann A.M."/>
            <person name="Op den Camp H."/>
            <person name="Overmann J."/>
            <person name="Amann R."/>
            <person name="Jetten M.S.M."/>
            <person name="Mascher T."/>
            <person name="Medema M.H."/>
            <person name="Devos D.P."/>
            <person name="Kaster A.-K."/>
            <person name="Ovreas L."/>
            <person name="Rohde M."/>
            <person name="Galperin M.Y."/>
            <person name="Jogler C."/>
        </authorList>
    </citation>
    <scope>NUCLEOTIDE SEQUENCE [LARGE SCALE GENOMIC DNA]</scope>
    <source>
        <strain evidence="2 3">ETA_A1</strain>
    </source>
</reference>
<feature type="transmembrane region" description="Helical" evidence="1">
    <location>
        <begin position="176"/>
        <end position="202"/>
    </location>
</feature>
<proteinExistence type="predicted"/>
<evidence type="ECO:0000313" key="3">
    <source>
        <dbReference type="Proteomes" id="UP000319576"/>
    </source>
</evidence>
<feature type="transmembrane region" description="Helical" evidence="1">
    <location>
        <begin position="7"/>
        <end position="24"/>
    </location>
</feature>
<accession>A0A517XRG1</accession>
<dbReference type="EMBL" id="CP036273">
    <property type="protein sequence ID" value="QDU20095.1"/>
    <property type="molecule type" value="Genomic_DNA"/>
</dbReference>
<sequence>MIPLPAKLAYTAFVAVLVPYYWHAYGPTNFLYYCDIALLMGLAAAWTNRSLLASAPAVGILVPQSVWIADFLATLAGFPLTGMTAYMFRDSLSLFTRGLSFFHFWLPLVLLWFIYRLGYDRRAFWAWATLAWVLMPVCYFLLPAPPPDPANPDVPVNVNYVYGMDDNQAQTLMPPLAWLALLMAGLPLLVYLPTHLLLKWLFRPPPTVVR</sequence>
<dbReference type="KEGG" id="uli:ETAA1_20380"/>
<gene>
    <name evidence="2" type="ORF">ETAA1_20380</name>
</gene>
<evidence type="ECO:0000313" key="2">
    <source>
        <dbReference type="EMBL" id="QDU20095.1"/>
    </source>
</evidence>
<dbReference type="Proteomes" id="UP000319576">
    <property type="component" value="Chromosome"/>
</dbReference>
<evidence type="ECO:0000256" key="1">
    <source>
        <dbReference type="SAM" id="Phobius"/>
    </source>
</evidence>
<keyword evidence="3" id="KW-1185">Reference proteome</keyword>
<dbReference type="RefSeq" id="WP_145237076.1">
    <property type="nucleotide sequence ID" value="NZ_CP036273.1"/>
</dbReference>
<keyword evidence="1" id="KW-0812">Transmembrane</keyword>
<keyword evidence="1" id="KW-0472">Membrane</keyword>
<feature type="transmembrane region" description="Helical" evidence="1">
    <location>
        <begin position="94"/>
        <end position="115"/>
    </location>
</feature>
<protein>
    <recommendedName>
        <fullName evidence="4">Membrane-associated protein</fullName>
    </recommendedName>
</protein>
<name>A0A517XRG1_9BACT</name>
<keyword evidence="1" id="KW-1133">Transmembrane helix</keyword>
<feature type="transmembrane region" description="Helical" evidence="1">
    <location>
        <begin position="124"/>
        <end position="142"/>
    </location>
</feature>
<organism evidence="2 3">
    <name type="scientific">Urbifossiella limnaea</name>
    <dbReference type="NCBI Taxonomy" id="2528023"/>
    <lineage>
        <taxon>Bacteria</taxon>
        <taxon>Pseudomonadati</taxon>
        <taxon>Planctomycetota</taxon>
        <taxon>Planctomycetia</taxon>
        <taxon>Gemmatales</taxon>
        <taxon>Gemmataceae</taxon>
        <taxon>Urbifossiella</taxon>
    </lineage>
</organism>
<dbReference type="OrthoDB" id="188694at2"/>